<gene>
    <name evidence="5" type="primary">istB</name>
    <name evidence="5" type="ORF">ACFFSA_50325</name>
</gene>
<dbReference type="PANTHER" id="PTHR30050">
    <property type="entry name" value="CHROMOSOMAL REPLICATION INITIATOR PROTEIN DNAA"/>
    <property type="match status" value="1"/>
</dbReference>
<dbReference type="NCBIfam" id="NF038214">
    <property type="entry name" value="IS21_help_AAA"/>
    <property type="match status" value="1"/>
</dbReference>
<reference evidence="5 6" key="1">
    <citation type="submission" date="2024-09" db="EMBL/GenBank/DDBJ databases">
        <authorList>
            <person name="Sun Q."/>
            <person name="Mori K."/>
        </authorList>
    </citation>
    <scope>NUCLEOTIDE SEQUENCE [LARGE SCALE GENOMIC DNA]</scope>
    <source>
        <strain evidence="5 6">JCM 3143</strain>
    </source>
</reference>
<dbReference type="PANTHER" id="PTHR30050:SF4">
    <property type="entry name" value="ATP-BINDING PROTEIN RV3427C IN INSERTION SEQUENCE-RELATED"/>
    <property type="match status" value="1"/>
</dbReference>
<dbReference type="SMART" id="SM00382">
    <property type="entry name" value="AAA"/>
    <property type="match status" value="1"/>
</dbReference>
<keyword evidence="2" id="KW-0547">Nucleotide-binding</keyword>
<evidence type="ECO:0000256" key="2">
    <source>
        <dbReference type="ARBA" id="ARBA00022741"/>
    </source>
</evidence>
<evidence type="ECO:0000313" key="6">
    <source>
        <dbReference type="Proteomes" id="UP001589532"/>
    </source>
</evidence>
<dbReference type="CDD" id="cd00009">
    <property type="entry name" value="AAA"/>
    <property type="match status" value="1"/>
</dbReference>
<proteinExistence type="inferred from homology"/>
<evidence type="ECO:0000259" key="4">
    <source>
        <dbReference type="SMART" id="SM00382"/>
    </source>
</evidence>
<dbReference type="InterPro" id="IPR028350">
    <property type="entry name" value="DNAC/IstB-like"/>
</dbReference>
<keyword evidence="6" id="KW-1185">Reference proteome</keyword>
<name>A0ABV5SKF7_9ACTN</name>
<feature type="domain" description="AAA+ ATPase" evidence="4">
    <location>
        <begin position="101"/>
        <end position="234"/>
    </location>
</feature>
<dbReference type="SUPFAM" id="SSF52540">
    <property type="entry name" value="P-loop containing nucleoside triphosphate hydrolases"/>
    <property type="match status" value="1"/>
</dbReference>
<dbReference type="EMBL" id="JBHMBW010000104">
    <property type="protein sequence ID" value="MFB9631308.1"/>
    <property type="molecule type" value="Genomic_DNA"/>
</dbReference>
<dbReference type="Proteomes" id="UP001589532">
    <property type="component" value="Unassembled WGS sequence"/>
</dbReference>
<dbReference type="InterPro" id="IPR027417">
    <property type="entry name" value="P-loop_NTPase"/>
</dbReference>
<dbReference type="Gene3D" id="3.40.50.300">
    <property type="entry name" value="P-loop containing nucleotide triphosphate hydrolases"/>
    <property type="match status" value="1"/>
</dbReference>
<sequence length="256" mass="28219">MSQLVTNRIKAHATRLGLPHLAASVDQLIARANADKMGYLDFLDLILEEEHGVRDGRRFRAALRLSKLPHHKEITEFDFSFQPDLDPRKIKDLAALSFVEAKANAAFLGPPGVGKTMLAVGLAVAACKAGFSIYFTTLDDMVRQLKEANAIGRLAAKLKTYTRPNVLVLDEVGYLPLERDEANLVFQVISKRYETGTILLTSNKAFSEWGSVFGDDVLATAILDRLLHHCEVVSINGPSYRLKNRLTTIKGGSEVA</sequence>
<keyword evidence="3" id="KW-0067">ATP-binding</keyword>
<protein>
    <submittedName>
        <fullName evidence="5">IS21-like element helper ATPase IstB</fullName>
    </submittedName>
</protein>
<evidence type="ECO:0000313" key="5">
    <source>
        <dbReference type="EMBL" id="MFB9631308.1"/>
    </source>
</evidence>
<dbReference type="InterPro" id="IPR047661">
    <property type="entry name" value="IstB"/>
</dbReference>
<dbReference type="InterPro" id="IPR003593">
    <property type="entry name" value="AAA+_ATPase"/>
</dbReference>
<dbReference type="Pfam" id="PF01695">
    <property type="entry name" value="IstB_IS21"/>
    <property type="match status" value="1"/>
</dbReference>
<dbReference type="InterPro" id="IPR002611">
    <property type="entry name" value="IstB_ATP-bd"/>
</dbReference>
<accession>A0ABV5SKF7</accession>
<organism evidence="5 6">
    <name type="scientific">Nonomuraea helvata</name>
    <dbReference type="NCBI Taxonomy" id="37484"/>
    <lineage>
        <taxon>Bacteria</taxon>
        <taxon>Bacillati</taxon>
        <taxon>Actinomycetota</taxon>
        <taxon>Actinomycetes</taxon>
        <taxon>Streptosporangiales</taxon>
        <taxon>Streptosporangiaceae</taxon>
        <taxon>Nonomuraea</taxon>
    </lineage>
</organism>
<dbReference type="RefSeq" id="WP_344999873.1">
    <property type="nucleotide sequence ID" value="NZ_BAAAXV010000009.1"/>
</dbReference>
<evidence type="ECO:0000256" key="3">
    <source>
        <dbReference type="ARBA" id="ARBA00022840"/>
    </source>
</evidence>
<evidence type="ECO:0000256" key="1">
    <source>
        <dbReference type="ARBA" id="ARBA00008059"/>
    </source>
</evidence>
<comment type="caution">
    <text evidence="5">The sequence shown here is derived from an EMBL/GenBank/DDBJ whole genome shotgun (WGS) entry which is preliminary data.</text>
</comment>
<dbReference type="PIRSF" id="PIRSF003073">
    <property type="entry name" value="DNAC_TnpB_IstB"/>
    <property type="match status" value="1"/>
</dbReference>
<comment type="similarity">
    <text evidence="1">Belongs to the IS21/IS1162 putative ATP-binding protein family.</text>
</comment>